<reference evidence="1 2" key="1">
    <citation type="submission" date="2024-01" db="EMBL/GenBank/DDBJ databases">
        <title>Comparative genomics of Cryptococcus and Kwoniella reveals pathogenesis evolution and contrasting modes of karyotype evolution via chromosome fusion or intercentromeric recombination.</title>
        <authorList>
            <person name="Coelho M.A."/>
            <person name="David-Palma M."/>
            <person name="Shea T."/>
            <person name="Bowers K."/>
            <person name="McGinley-Smith S."/>
            <person name="Mohammad A.W."/>
            <person name="Gnirke A."/>
            <person name="Yurkov A.M."/>
            <person name="Nowrousian M."/>
            <person name="Sun S."/>
            <person name="Cuomo C.A."/>
            <person name="Heitman J."/>
        </authorList>
    </citation>
    <scope>NUCLEOTIDE SEQUENCE [LARGE SCALE GENOMIC DNA]</scope>
    <source>
        <strain evidence="1 2">PYCC6329</strain>
    </source>
</reference>
<dbReference type="Proteomes" id="UP001358614">
    <property type="component" value="Chromosome 2"/>
</dbReference>
<proteinExistence type="predicted"/>
<dbReference type="AlphaFoldDB" id="A0AAX4KTF1"/>
<sequence length="88" mass="10670">MKEVEVYQGLNNNYYTLDHGIKPLVSIKQYTWTEFFWFWITLPKQVMNIGRWVRDGEHRDEWDPTYIIPTGPFQKHVVIVDRPKDSTR</sequence>
<gene>
    <name evidence="1" type="ORF">V865_006964</name>
</gene>
<dbReference type="GeneID" id="91105765"/>
<dbReference type="RefSeq" id="XP_066086817.1">
    <property type="nucleotide sequence ID" value="XM_066230720.1"/>
</dbReference>
<evidence type="ECO:0000313" key="1">
    <source>
        <dbReference type="EMBL" id="WWD08850.1"/>
    </source>
</evidence>
<dbReference type="EMBL" id="CP144090">
    <property type="protein sequence ID" value="WWD08850.1"/>
    <property type="molecule type" value="Genomic_DNA"/>
</dbReference>
<name>A0AAX4KTF1_9TREE</name>
<protein>
    <submittedName>
        <fullName evidence="1">Uncharacterized protein</fullName>
    </submittedName>
</protein>
<dbReference type="KEGG" id="ker:91105765"/>
<evidence type="ECO:0000313" key="2">
    <source>
        <dbReference type="Proteomes" id="UP001358614"/>
    </source>
</evidence>
<accession>A0AAX4KTF1</accession>
<organism evidence="1 2">
    <name type="scientific">Kwoniella europaea PYCC6329</name>
    <dbReference type="NCBI Taxonomy" id="1423913"/>
    <lineage>
        <taxon>Eukaryota</taxon>
        <taxon>Fungi</taxon>
        <taxon>Dikarya</taxon>
        <taxon>Basidiomycota</taxon>
        <taxon>Agaricomycotina</taxon>
        <taxon>Tremellomycetes</taxon>
        <taxon>Tremellales</taxon>
        <taxon>Cryptococcaceae</taxon>
        <taxon>Kwoniella</taxon>
    </lineage>
</organism>
<keyword evidence="2" id="KW-1185">Reference proteome</keyword>